<keyword evidence="8 11" id="KW-0460">Magnesium</keyword>
<evidence type="ECO:0000256" key="6">
    <source>
        <dbReference type="ARBA" id="ARBA00022759"/>
    </source>
</evidence>
<dbReference type="Gene3D" id="3.30.160.20">
    <property type="match status" value="1"/>
</dbReference>
<proteinExistence type="inferred from homology"/>
<dbReference type="HAMAP" id="MF_00104">
    <property type="entry name" value="RNase_III"/>
    <property type="match status" value="1"/>
</dbReference>
<evidence type="ECO:0000313" key="14">
    <source>
        <dbReference type="EMBL" id="NJP01767.1"/>
    </source>
</evidence>
<comment type="cofactor">
    <cofactor evidence="11">
        <name>Mg(2+)</name>
        <dbReference type="ChEBI" id="CHEBI:18420"/>
    </cofactor>
</comment>
<dbReference type="PANTHER" id="PTHR14950:SF37">
    <property type="entry name" value="ENDORIBONUCLEASE DICER"/>
    <property type="match status" value="1"/>
</dbReference>
<comment type="caution">
    <text evidence="14">The sequence shown here is derived from an EMBL/GenBank/DDBJ whole genome shotgun (WGS) entry which is preliminary data.</text>
</comment>
<keyword evidence="11" id="KW-0699">rRNA-binding</keyword>
<dbReference type="NCBIfam" id="TIGR02191">
    <property type="entry name" value="RNaseIII"/>
    <property type="match status" value="1"/>
</dbReference>
<feature type="active site" evidence="11">
    <location>
        <position position="117"/>
    </location>
</feature>
<evidence type="ECO:0000256" key="4">
    <source>
        <dbReference type="ARBA" id="ARBA00022722"/>
    </source>
</evidence>
<evidence type="ECO:0000313" key="15">
    <source>
        <dbReference type="Proteomes" id="UP000746535"/>
    </source>
</evidence>
<dbReference type="PROSITE" id="PS00517">
    <property type="entry name" value="RNASE_3_1"/>
    <property type="match status" value="1"/>
</dbReference>
<dbReference type="InterPro" id="IPR014720">
    <property type="entry name" value="dsRBD_dom"/>
</dbReference>
<feature type="domain" description="DRBM" evidence="12">
    <location>
        <begin position="155"/>
        <end position="225"/>
    </location>
</feature>
<protein>
    <recommendedName>
        <fullName evidence="11">Ribonuclease 3</fullName>
        <ecNumber evidence="11">3.1.26.3</ecNumber>
    </recommendedName>
    <alternativeName>
        <fullName evidence="11">Ribonuclease III</fullName>
        <shortName evidence="11">RNase III</shortName>
    </alternativeName>
</protein>
<feature type="active site" evidence="11">
    <location>
        <position position="45"/>
    </location>
</feature>
<dbReference type="CDD" id="cd00593">
    <property type="entry name" value="RIBOc"/>
    <property type="match status" value="1"/>
</dbReference>
<evidence type="ECO:0000259" key="13">
    <source>
        <dbReference type="PROSITE" id="PS50142"/>
    </source>
</evidence>
<dbReference type="RefSeq" id="WP_168084344.1">
    <property type="nucleotide sequence ID" value="NZ_JAAVJI010000007.1"/>
</dbReference>
<evidence type="ECO:0000256" key="10">
    <source>
        <dbReference type="ARBA" id="ARBA00049596"/>
    </source>
</evidence>
<dbReference type="InterPro" id="IPR000999">
    <property type="entry name" value="RNase_III_dom"/>
</dbReference>
<feature type="binding site" evidence="11">
    <location>
        <position position="41"/>
    </location>
    <ligand>
        <name>Mg(2+)</name>
        <dbReference type="ChEBI" id="CHEBI:18420"/>
    </ligand>
</feature>
<dbReference type="InterPro" id="IPR036389">
    <property type="entry name" value="RNase_III_sf"/>
</dbReference>
<comment type="catalytic activity">
    <reaction evidence="1 11">
        <text>Endonucleolytic cleavage to 5'-phosphomonoester.</text>
        <dbReference type="EC" id="3.1.26.3"/>
    </reaction>
</comment>
<comment type="subunit">
    <text evidence="11">Homodimer.</text>
</comment>
<keyword evidence="11" id="KW-0698">rRNA processing</keyword>
<comment type="similarity">
    <text evidence="2">Belongs to the ribonuclease III family.</text>
</comment>
<evidence type="ECO:0000256" key="9">
    <source>
        <dbReference type="ARBA" id="ARBA00022884"/>
    </source>
</evidence>
<keyword evidence="15" id="KW-1185">Reference proteome</keyword>
<keyword evidence="11" id="KW-0819">tRNA processing</keyword>
<feature type="domain" description="RNase III" evidence="13">
    <location>
        <begin position="6"/>
        <end position="128"/>
    </location>
</feature>
<evidence type="ECO:0000256" key="5">
    <source>
        <dbReference type="ARBA" id="ARBA00022723"/>
    </source>
</evidence>
<comment type="function">
    <text evidence="10 11">Digests double-stranded RNA. Involved in the processing of primary rRNA transcript to yield the immediate precursors to the large and small rRNAs (23S and 16S). Processes some mRNAs, and tRNAs when they are encoded in the rRNA operon. Processes pre-crRNA and tracrRNA of type II CRISPR loci if present in the organism.</text>
</comment>
<dbReference type="PANTHER" id="PTHR14950">
    <property type="entry name" value="DICER-RELATED"/>
    <property type="match status" value="1"/>
</dbReference>
<dbReference type="PROSITE" id="PS50142">
    <property type="entry name" value="RNASE_3_2"/>
    <property type="match status" value="1"/>
</dbReference>
<dbReference type="Pfam" id="PF14622">
    <property type="entry name" value="Ribonucleas_3_3"/>
    <property type="match status" value="1"/>
</dbReference>
<evidence type="ECO:0000256" key="1">
    <source>
        <dbReference type="ARBA" id="ARBA00000109"/>
    </source>
</evidence>
<dbReference type="Gene3D" id="1.10.1520.10">
    <property type="entry name" value="Ribonuclease III domain"/>
    <property type="match status" value="1"/>
</dbReference>
<keyword evidence="5 11" id="KW-0479">Metal-binding</keyword>
<dbReference type="EC" id="3.1.26.3" evidence="11"/>
<dbReference type="SUPFAM" id="SSF69065">
    <property type="entry name" value="RNase III domain-like"/>
    <property type="match status" value="1"/>
</dbReference>
<dbReference type="InterPro" id="IPR011907">
    <property type="entry name" value="RNase_III"/>
</dbReference>
<name>A0ABX0YER9_9PSED</name>
<reference evidence="14 15" key="1">
    <citation type="submission" date="2020-03" db="EMBL/GenBank/DDBJ databases">
        <authorList>
            <person name="Wang L."/>
            <person name="He N."/>
            <person name="Li Y."/>
            <person name="Fang Y."/>
            <person name="Zhang F."/>
        </authorList>
    </citation>
    <scope>NUCLEOTIDE SEQUENCE [LARGE SCALE GENOMIC DNA]</scope>
    <source>
        <strain evidence="15">hsmgli-8</strain>
    </source>
</reference>
<comment type="subcellular location">
    <subcellularLocation>
        <location evidence="11">Cytoplasm</location>
    </subcellularLocation>
</comment>
<dbReference type="SMART" id="SM00358">
    <property type="entry name" value="DSRM"/>
    <property type="match status" value="1"/>
</dbReference>
<organism evidence="14 15">
    <name type="scientific">Pseudomonas quercus</name>
    <dbReference type="NCBI Taxonomy" id="2722792"/>
    <lineage>
        <taxon>Bacteria</taxon>
        <taxon>Pseudomonadati</taxon>
        <taxon>Pseudomonadota</taxon>
        <taxon>Gammaproteobacteria</taxon>
        <taxon>Pseudomonadales</taxon>
        <taxon>Pseudomonadaceae</taxon>
        <taxon>Pseudomonas</taxon>
    </lineage>
</organism>
<evidence type="ECO:0000256" key="11">
    <source>
        <dbReference type="HAMAP-Rule" id="MF_00104"/>
    </source>
</evidence>
<feature type="binding site" evidence="11">
    <location>
        <position position="117"/>
    </location>
    <ligand>
        <name>Mg(2+)</name>
        <dbReference type="ChEBI" id="CHEBI:18420"/>
    </ligand>
</feature>
<dbReference type="SUPFAM" id="SSF54768">
    <property type="entry name" value="dsRNA-binding domain-like"/>
    <property type="match status" value="1"/>
</dbReference>
<accession>A0ABX0YER9</accession>
<sequence length="230" mass="25679">MNQNTLNRLERQLGYSFKDKDLMLLALTHRSFAGRNNERLEFLGDAILNFVAGEALYDRFPQAREGQLSRLRARLVKGETLALLARGFDLGEYLRLGSGELKSGGFRRESILADALEALIGAIYLDADMDTARERVLAWLAGEFESLTLVDTNKDPKTRLQEFLQSRACDLPRYEVVDIQGEPHCRTFFVECEVALLNEKSRGQGVSRRIAEQVAAAAALIALGVENGND</sequence>
<keyword evidence="3 11" id="KW-0507">mRNA processing</keyword>
<dbReference type="PROSITE" id="PS50137">
    <property type="entry name" value="DS_RBD"/>
    <property type="match status" value="1"/>
</dbReference>
<dbReference type="Proteomes" id="UP000746535">
    <property type="component" value="Unassembled WGS sequence"/>
</dbReference>
<keyword evidence="6 11" id="KW-0255">Endonuclease</keyword>
<dbReference type="Pfam" id="PF00035">
    <property type="entry name" value="dsrm"/>
    <property type="match status" value="1"/>
</dbReference>
<evidence type="ECO:0000256" key="8">
    <source>
        <dbReference type="ARBA" id="ARBA00022842"/>
    </source>
</evidence>
<dbReference type="SMART" id="SM00535">
    <property type="entry name" value="RIBOc"/>
    <property type="match status" value="1"/>
</dbReference>
<keyword evidence="11" id="KW-0963">Cytoplasm</keyword>
<dbReference type="CDD" id="cd10845">
    <property type="entry name" value="DSRM_RNAse_III_family"/>
    <property type="match status" value="1"/>
</dbReference>
<gene>
    <name evidence="11 14" type="primary">rnc</name>
    <name evidence="14" type="ORF">HBH25_13010</name>
</gene>
<keyword evidence="7 11" id="KW-0378">Hydrolase</keyword>
<evidence type="ECO:0000256" key="3">
    <source>
        <dbReference type="ARBA" id="ARBA00022664"/>
    </source>
</evidence>
<keyword evidence="9 11" id="KW-0694">RNA-binding</keyword>
<evidence type="ECO:0000259" key="12">
    <source>
        <dbReference type="PROSITE" id="PS50137"/>
    </source>
</evidence>
<feature type="binding site" evidence="11">
    <location>
        <position position="114"/>
    </location>
    <ligand>
        <name>Mg(2+)</name>
        <dbReference type="ChEBI" id="CHEBI:18420"/>
    </ligand>
</feature>
<dbReference type="EMBL" id="JAAVJI010000007">
    <property type="protein sequence ID" value="NJP01767.1"/>
    <property type="molecule type" value="Genomic_DNA"/>
</dbReference>
<evidence type="ECO:0000256" key="7">
    <source>
        <dbReference type="ARBA" id="ARBA00022801"/>
    </source>
</evidence>
<keyword evidence="4 11" id="KW-0540">Nuclease</keyword>
<evidence type="ECO:0000256" key="2">
    <source>
        <dbReference type="ARBA" id="ARBA00010183"/>
    </source>
</evidence>
<dbReference type="GO" id="GO:0004525">
    <property type="term" value="F:ribonuclease III activity"/>
    <property type="evidence" value="ECO:0007669"/>
    <property type="project" value="UniProtKB-EC"/>
</dbReference>